<comment type="caution">
    <text evidence="2">The sequence shown here is derived from an EMBL/GenBank/DDBJ whole genome shotgun (WGS) entry which is preliminary data.</text>
</comment>
<organism evidence="2 3">
    <name type="scientific">Corvus moneduloides</name>
    <name type="common">New Caledonian crow</name>
    <dbReference type="NCBI Taxonomy" id="1196302"/>
    <lineage>
        <taxon>Eukaryota</taxon>
        <taxon>Metazoa</taxon>
        <taxon>Chordata</taxon>
        <taxon>Craniata</taxon>
        <taxon>Vertebrata</taxon>
        <taxon>Euteleostomi</taxon>
        <taxon>Archelosauria</taxon>
        <taxon>Archosauria</taxon>
        <taxon>Dinosauria</taxon>
        <taxon>Saurischia</taxon>
        <taxon>Theropoda</taxon>
        <taxon>Coelurosauria</taxon>
        <taxon>Aves</taxon>
        <taxon>Neognathae</taxon>
        <taxon>Neoaves</taxon>
        <taxon>Telluraves</taxon>
        <taxon>Australaves</taxon>
        <taxon>Passeriformes</taxon>
        <taxon>Corvoidea</taxon>
        <taxon>Corvidae</taxon>
        <taxon>Corvus</taxon>
    </lineage>
</organism>
<name>A0A851WYS9_CORMO</name>
<reference evidence="2" key="1">
    <citation type="submission" date="2019-09" db="EMBL/GenBank/DDBJ databases">
        <title>Bird 10,000 Genomes (B10K) Project - Family phase.</title>
        <authorList>
            <person name="Zhang G."/>
        </authorList>
    </citation>
    <scope>NUCLEOTIDE SEQUENCE</scope>
    <source>
        <strain evidence="2">OUT-0060</strain>
        <tissue evidence="2">Blood</tissue>
    </source>
</reference>
<dbReference type="GO" id="GO:0003341">
    <property type="term" value="P:cilium movement"/>
    <property type="evidence" value="ECO:0007669"/>
    <property type="project" value="TreeGrafter"/>
</dbReference>
<gene>
    <name evidence="2" type="primary">Hydin_8</name>
    <name evidence="2" type="ORF">CORMON_R16190</name>
</gene>
<sequence>VRVSAKAVYSKYSIQPASPIDFGAIVKGTKKTQTVMLENKGMLNFKFRILQAPKDAPALERESSKQGESALSALKHSVGRKSSAVTQGHLSLGMFTVSPCSGSIAPWGQQKITVECFAGQEGMCEEHIYFDITSR</sequence>
<feature type="region of interest" description="Disordered" evidence="1">
    <location>
        <begin position="57"/>
        <end position="80"/>
    </location>
</feature>
<evidence type="ECO:0000256" key="1">
    <source>
        <dbReference type="SAM" id="MobiDB-lite"/>
    </source>
</evidence>
<dbReference type="PANTHER" id="PTHR23053:SF0">
    <property type="entry name" value="HYDROCEPHALUS-INDUCING PROTEIN HOMOLOG"/>
    <property type="match status" value="1"/>
</dbReference>
<dbReference type="PANTHER" id="PTHR23053">
    <property type="entry name" value="DLEC1 DELETED IN LUNG AND ESOPHAGEAL CANCER 1"/>
    <property type="match status" value="1"/>
</dbReference>
<evidence type="ECO:0000313" key="3">
    <source>
        <dbReference type="Proteomes" id="UP000603793"/>
    </source>
</evidence>
<dbReference type="Proteomes" id="UP000603793">
    <property type="component" value="Unassembled WGS sequence"/>
</dbReference>
<dbReference type="GO" id="GO:0005930">
    <property type="term" value="C:axoneme"/>
    <property type="evidence" value="ECO:0007669"/>
    <property type="project" value="TreeGrafter"/>
</dbReference>
<feature type="non-terminal residue" evidence="2">
    <location>
        <position position="1"/>
    </location>
</feature>
<feature type="non-terminal residue" evidence="2">
    <location>
        <position position="135"/>
    </location>
</feature>
<dbReference type="Gene3D" id="2.60.40.10">
    <property type="entry name" value="Immunoglobulins"/>
    <property type="match status" value="1"/>
</dbReference>
<proteinExistence type="predicted"/>
<accession>A0A851WYS9</accession>
<dbReference type="GO" id="GO:1904158">
    <property type="term" value="P:axonemal central apparatus assembly"/>
    <property type="evidence" value="ECO:0007669"/>
    <property type="project" value="TreeGrafter"/>
</dbReference>
<protein>
    <submittedName>
        <fullName evidence="2">HYDIN protein</fullName>
    </submittedName>
</protein>
<dbReference type="InterPro" id="IPR033305">
    <property type="entry name" value="Hydin-like"/>
</dbReference>
<dbReference type="InterPro" id="IPR013783">
    <property type="entry name" value="Ig-like_fold"/>
</dbReference>
<evidence type="ECO:0000313" key="2">
    <source>
        <dbReference type="EMBL" id="NXD57802.1"/>
    </source>
</evidence>
<dbReference type="EMBL" id="WBNF01000351">
    <property type="protein sequence ID" value="NXD57802.1"/>
    <property type="molecule type" value="Genomic_DNA"/>
</dbReference>
<dbReference type="AlphaFoldDB" id="A0A851WYS9"/>